<proteinExistence type="predicted"/>
<dbReference type="RefSeq" id="WP_277550207.1">
    <property type="nucleotide sequence ID" value="NZ_JARAMH010000002.1"/>
</dbReference>
<evidence type="ECO:0000313" key="2">
    <source>
        <dbReference type="Proteomes" id="UP001595797"/>
    </source>
</evidence>
<comment type="caution">
    <text evidence="1">The sequence shown here is derived from an EMBL/GenBank/DDBJ whole genome shotgun (WGS) entry which is preliminary data.</text>
</comment>
<dbReference type="Proteomes" id="UP001595797">
    <property type="component" value="Unassembled WGS sequence"/>
</dbReference>
<reference evidence="2" key="1">
    <citation type="journal article" date="2019" name="Int. J. Syst. Evol. Microbiol.">
        <title>The Global Catalogue of Microorganisms (GCM) 10K type strain sequencing project: providing services to taxonomists for standard genome sequencing and annotation.</title>
        <authorList>
            <consortium name="The Broad Institute Genomics Platform"/>
            <consortium name="The Broad Institute Genome Sequencing Center for Infectious Disease"/>
            <person name="Wu L."/>
            <person name="Ma J."/>
        </authorList>
    </citation>
    <scope>NUCLEOTIDE SEQUENCE [LARGE SCALE GENOMIC DNA]</scope>
    <source>
        <strain evidence="2">CGMCC 4.6946</strain>
    </source>
</reference>
<sequence>MTEQQHTPSTEPTIADAVALVRGFHAADSHRRALTRQAVAAMPETERAALVGPLLAVAALILDAEPGRAEIVLDAAAAPHLATGGGAA</sequence>
<evidence type="ECO:0000313" key="1">
    <source>
        <dbReference type="EMBL" id="MFC4905464.1"/>
    </source>
</evidence>
<dbReference type="EMBL" id="JBHSIW010000025">
    <property type="protein sequence ID" value="MFC4905464.1"/>
    <property type="molecule type" value="Genomic_DNA"/>
</dbReference>
<organism evidence="1 2">
    <name type="scientific">Kocuria oceani</name>
    <dbReference type="NCBI Taxonomy" id="988827"/>
    <lineage>
        <taxon>Bacteria</taxon>
        <taxon>Bacillati</taxon>
        <taxon>Actinomycetota</taxon>
        <taxon>Actinomycetes</taxon>
        <taxon>Micrococcales</taxon>
        <taxon>Micrococcaceae</taxon>
        <taxon>Kocuria</taxon>
    </lineage>
</organism>
<keyword evidence="2" id="KW-1185">Reference proteome</keyword>
<name>A0ABV9TPB7_9MICC</name>
<protein>
    <submittedName>
        <fullName evidence="1">Uncharacterized protein</fullName>
    </submittedName>
</protein>
<accession>A0ABV9TPB7</accession>
<gene>
    <name evidence="1" type="ORF">ACFPCS_18025</name>
</gene>